<feature type="compositionally biased region" description="Basic and acidic residues" evidence="1">
    <location>
        <begin position="92"/>
        <end position="118"/>
    </location>
</feature>
<gene>
    <name evidence="2" type="ORF">SERLADRAFT_408679</name>
</gene>
<proteinExistence type="predicted"/>
<dbReference type="HOGENOM" id="CLU_1541039_0_0_1"/>
<dbReference type="KEGG" id="sla:SERLADRAFT_408679"/>
<dbReference type="Proteomes" id="UP000008064">
    <property type="component" value="Unassembled WGS sequence"/>
</dbReference>
<evidence type="ECO:0000256" key="1">
    <source>
        <dbReference type="SAM" id="MobiDB-lite"/>
    </source>
</evidence>
<accession>F8NVM4</accession>
<dbReference type="AlphaFoldDB" id="F8NVM4"/>
<dbReference type="OrthoDB" id="3239511at2759"/>
<evidence type="ECO:0000313" key="2">
    <source>
        <dbReference type="EMBL" id="EGO24862.1"/>
    </source>
</evidence>
<dbReference type="GeneID" id="18812771"/>
<sequence>MEIKSYGQENVSRWAGLKHFMNITMVEYADGQVFLDILKHVLNDYEKDFNFSKQYAVSHILKEIWQKGATNNYDTQVSEGFHQGAQEAYEQTNRKDTDGKEDIEEGKNFEQPPAERHWTLGSPTNLTSSEVIGLLRLECTSLVTRGFPGDAAVSDKPVGNRFEMYSDDEEGFTE</sequence>
<protein>
    <submittedName>
        <fullName evidence="2">Uncharacterized protein</fullName>
    </submittedName>
</protein>
<organism>
    <name type="scientific">Serpula lacrymans var. lacrymans (strain S7.9)</name>
    <name type="common">Dry rot fungus</name>
    <dbReference type="NCBI Taxonomy" id="578457"/>
    <lineage>
        <taxon>Eukaryota</taxon>
        <taxon>Fungi</taxon>
        <taxon>Dikarya</taxon>
        <taxon>Basidiomycota</taxon>
        <taxon>Agaricomycotina</taxon>
        <taxon>Agaricomycetes</taxon>
        <taxon>Agaricomycetidae</taxon>
        <taxon>Boletales</taxon>
        <taxon>Coniophorineae</taxon>
        <taxon>Serpulaceae</taxon>
        <taxon>Serpula</taxon>
    </lineage>
</organism>
<dbReference type="EMBL" id="GL945434">
    <property type="protein sequence ID" value="EGO24862.1"/>
    <property type="molecule type" value="Genomic_DNA"/>
</dbReference>
<feature type="region of interest" description="Disordered" evidence="1">
    <location>
        <begin position="89"/>
        <end position="122"/>
    </location>
</feature>
<reference evidence="2" key="1">
    <citation type="submission" date="2011-04" db="EMBL/GenBank/DDBJ databases">
        <title>Evolution of plant cell wall degrading machinery underlies the functional diversity of forest fungi.</title>
        <authorList>
            <consortium name="US DOE Joint Genome Institute (JGI-PGF)"/>
            <person name="Eastwood D.C."/>
            <person name="Floudas D."/>
            <person name="Binder M."/>
            <person name="Majcherczyk A."/>
            <person name="Schneider P."/>
            <person name="Aerts A."/>
            <person name="Asiegbu F.O."/>
            <person name="Baker S.E."/>
            <person name="Barry K."/>
            <person name="Bendiksby M."/>
            <person name="Blumentritt M."/>
            <person name="Coutinho P.M."/>
            <person name="Cullen D."/>
            <person name="Cullen D."/>
            <person name="Gathman A."/>
            <person name="Goodell B."/>
            <person name="Henrissat B."/>
            <person name="Ihrmark K."/>
            <person name="Kauserud H."/>
            <person name="Kohler A."/>
            <person name="LaButti K."/>
            <person name="Lapidus A."/>
            <person name="Lavin J.L."/>
            <person name="Lee Y.-H."/>
            <person name="Lindquist E."/>
            <person name="Lilly W."/>
            <person name="Lucas S."/>
            <person name="Morin E."/>
            <person name="Murat C."/>
            <person name="Oguiza J.A."/>
            <person name="Park J."/>
            <person name="Pisabarro A.G."/>
            <person name="Riley R."/>
            <person name="Rosling A."/>
            <person name="Salamov A."/>
            <person name="Schmidt O."/>
            <person name="Schmutz J."/>
            <person name="Skrede I."/>
            <person name="Stenlid J."/>
            <person name="Wiebenga A."/>
            <person name="Xie X."/>
            <person name="Kues U."/>
            <person name="Hibbett D.S."/>
            <person name="Hoffmeister D."/>
            <person name="Hogberg N."/>
            <person name="Martin F."/>
            <person name="Grigoriev I.V."/>
            <person name="Watkinson S.C."/>
        </authorList>
    </citation>
    <scope>NUCLEOTIDE SEQUENCE</scope>
    <source>
        <strain evidence="2">S7.9</strain>
    </source>
</reference>
<dbReference type="RefSeq" id="XP_007318881.1">
    <property type="nucleotide sequence ID" value="XM_007318819.1"/>
</dbReference>
<name>F8NVM4_SERL9</name>